<reference evidence="3 4" key="1">
    <citation type="journal article" date="2019" name="Int. J. Syst. Evol. Microbiol.">
        <title>The Global Catalogue of Microorganisms (GCM) 10K type strain sequencing project: providing services to taxonomists for standard genome sequencing and annotation.</title>
        <authorList>
            <consortium name="The Broad Institute Genomics Platform"/>
            <consortium name="The Broad Institute Genome Sequencing Center for Infectious Disease"/>
            <person name="Wu L."/>
            <person name="Ma J."/>
        </authorList>
    </citation>
    <scope>NUCLEOTIDE SEQUENCE [LARGE SCALE GENOMIC DNA]</scope>
    <source>
        <strain evidence="3 4">JCM 13595</strain>
    </source>
</reference>
<dbReference type="InterPro" id="IPR009004">
    <property type="entry name" value="Transposase_Mu_C"/>
</dbReference>
<evidence type="ECO:0000256" key="1">
    <source>
        <dbReference type="SAM" id="MobiDB-lite"/>
    </source>
</evidence>
<dbReference type="Gene3D" id="2.30.30.130">
    <property type="entry name" value="Transposase, Mu, C-terminal"/>
    <property type="match status" value="1"/>
</dbReference>
<dbReference type="Proteomes" id="UP001501461">
    <property type="component" value="Unassembled WGS sequence"/>
</dbReference>
<dbReference type="Pfam" id="PF09299">
    <property type="entry name" value="Mu-transpos_C"/>
    <property type="match status" value="1"/>
</dbReference>
<accession>A0ABN2U784</accession>
<name>A0ABN2U784_9MICC</name>
<comment type="caution">
    <text evidence="3">The sequence shown here is derived from an EMBL/GenBank/DDBJ whole genome shotgun (WGS) entry which is preliminary data.</text>
</comment>
<evidence type="ECO:0000313" key="4">
    <source>
        <dbReference type="Proteomes" id="UP001501461"/>
    </source>
</evidence>
<proteinExistence type="predicted"/>
<evidence type="ECO:0000259" key="2">
    <source>
        <dbReference type="Pfam" id="PF09299"/>
    </source>
</evidence>
<feature type="region of interest" description="Disordered" evidence="1">
    <location>
        <begin position="104"/>
        <end position="142"/>
    </location>
</feature>
<organism evidence="3 4">
    <name type="scientific">Yaniella flava</name>
    <dbReference type="NCBI Taxonomy" id="287930"/>
    <lineage>
        <taxon>Bacteria</taxon>
        <taxon>Bacillati</taxon>
        <taxon>Actinomycetota</taxon>
        <taxon>Actinomycetes</taxon>
        <taxon>Micrococcales</taxon>
        <taxon>Micrococcaceae</taxon>
        <taxon>Yaniella</taxon>
    </lineage>
</organism>
<evidence type="ECO:0000313" key="3">
    <source>
        <dbReference type="EMBL" id="GAA2030389.1"/>
    </source>
</evidence>
<dbReference type="EMBL" id="BAAAMN010000013">
    <property type="protein sequence ID" value="GAA2030389.1"/>
    <property type="molecule type" value="Genomic_DNA"/>
</dbReference>
<keyword evidence="4" id="KW-1185">Reference proteome</keyword>
<gene>
    <name evidence="3" type="ORF">GCM10009720_08120</name>
</gene>
<feature type="compositionally biased region" description="Low complexity" evidence="1">
    <location>
        <begin position="108"/>
        <end position="124"/>
    </location>
</feature>
<dbReference type="SUPFAM" id="SSF50610">
    <property type="entry name" value="mu transposase, C-terminal domain"/>
    <property type="match status" value="1"/>
</dbReference>
<dbReference type="InterPro" id="IPR015378">
    <property type="entry name" value="Transposase-like_Mu_C"/>
</dbReference>
<dbReference type="RefSeq" id="WP_343956316.1">
    <property type="nucleotide sequence ID" value="NZ_BAAAMN010000013.1"/>
</dbReference>
<feature type="domain" description="Transposase-like Mu C-terminal" evidence="2">
    <location>
        <begin position="14"/>
        <end position="71"/>
    </location>
</feature>
<protein>
    <recommendedName>
        <fullName evidence="2">Transposase-like Mu C-terminal domain-containing protein</fullName>
    </recommendedName>
</protein>
<sequence length="142" mass="16012">MPRLPESIDDLNLLLLTVAKPRIVHRDGIHFQGLRYVSPLLAAYVKEPVVIRCDPRDISEIRVFHKGQYICKAVNPEHASATVSLKDIQAARSARRRQLRGQINERITVVTSSQPTPPSVSGSPPEEPGWKKPKLRTYLEDD</sequence>